<dbReference type="CDD" id="cd00118">
    <property type="entry name" value="LysM"/>
    <property type="match status" value="5"/>
</dbReference>
<sequence>MLKRYILITALFGSATAHANAPVDSIGVENNNGKKLIIHKVDPKESYYSISRKYNVSVKDIQTYNNNIGLQIGSIIKVPTEIPFGQKPVAGNSPNISATTFFEYTVAAKDNLNLIAERFATTVPEIKKLNSLNGINLQVGQLLKVPFTKSGSKIPTNSNVISAKPKEMPTPAVSENLTTEHTVKPKEYLGIIAKQYGITVEELKEANGLSANNLSIGQILKIPTKANEQSEKITEVTMMPPPPVTNHEVKPQETIFTIAKKYDTTADYLRQLNNLTNNSLKVGQSILVPKTEKAPPTKAIAVTAPIAAEPTFEHVVANGETIYSIAQKYQLTTYQLKTYNNLASTELKVGQKLIIKGEKPTIASNADQNTDDEPADSVETLKNPNLKRPAAVYGLNKIEEKGTGVWISDPDLDQNKMLILHRTAPVGTIIQITNPMTNRSTFAKVVGKFTENETTKDVIIVMTKAVADAVGALDKRFFCNLIYGPKENEK</sequence>
<dbReference type="EMBL" id="SRMP02000001">
    <property type="protein sequence ID" value="MFN0289980.1"/>
    <property type="molecule type" value="Genomic_DNA"/>
</dbReference>
<name>A0ABW9JC59_9SPHI</name>
<feature type="domain" description="LysM" evidence="2">
    <location>
        <begin position="179"/>
        <end position="222"/>
    </location>
</feature>
<evidence type="ECO:0000313" key="3">
    <source>
        <dbReference type="EMBL" id="MFN0289980.1"/>
    </source>
</evidence>
<gene>
    <name evidence="3" type="ORF">E5L68_001175</name>
</gene>
<feature type="chain" id="PRO_5046717319" evidence="1">
    <location>
        <begin position="20"/>
        <end position="490"/>
    </location>
</feature>
<comment type="caution">
    <text evidence="3">The sequence shown here is derived from an EMBL/GenBank/DDBJ whole genome shotgun (WGS) entry which is preliminary data.</text>
</comment>
<evidence type="ECO:0000313" key="4">
    <source>
        <dbReference type="Proteomes" id="UP001517367"/>
    </source>
</evidence>
<dbReference type="InterPro" id="IPR018392">
    <property type="entry name" value="LysM"/>
</dbReference>
<dbReference type="SUPFAM" id="SSF54106">
    <property type="entry name" value="LysM domain"/>
    <property type="match status" value="5"/>
</dbReference>
<dbReference type="SMART" id="SM00257">
    <property type="entry name" value="LysM"/>
    <property type="match status" value="5"/>
</dbReference>
<feature type="domain" description="LysM" evidence="2">
    <location>
        <begin position="37"/>
        <end position="90"/>
    </location>
</feature>
<dbReference type="Gene3D" id="3.10.350.10">
    <property type="entry name" value="LysM domain"/>
    <property type="match status" value="5"/>
</dbReference>
<accession>A0ABW9JC59</accession>
<proteinExistence type="predicted"/>
<keyword evidence="4" id="KW-1185">Reference proteome</keyword>
<dbReference type="InterPro" id="IPR036779">
    <property type="entry name" value="LysM_dom_sf"/>
</dbReference>
<dbReference type="RefSeq" id="WP_138727580.1">
    <property type="nucleotide sequence ID" value="NZ_SRMP02000001.1"/>
</dbReference>
<feature type="domain" description="LysM" evidence="2">
    <location>
        <begin position="102"/>
        <end position="145"/>
    </location>
</feature>
<dbReference type="Proteomes" id="UP001517367">
    <property type="component" value="Unassembled WGS sequence"/>
</dbReference>
<organism evidence="3 4">
    <name type="scientific">Pedobacter helvus</name>
    <dbReference type="NCBI Taxonomy" id="2563444"/>
    <lineage>
        <taxon>Bacteria</taxon>
        <taxon>Pseudomonadati</taxon>
        <taxon>Bacteroidota</taxon>
        <taxon>Sphingobacteriia</taxon>
        <taxon>Sphingobacteriales</taxon>
        <taxon>Sphingobacteriaceae</taxon>
        <taxon>Pedobacter</taxon>
    </lineage>
</organism>
<evidence type="ECO:0000256" key="1">
    <source>
        <dbReference type="SAM" id="SignalP"/>
    </source>
</evidence>
<reference evidence="3 4" key="1">
    <citation type="submission" date="2024-12" db="EMBL/GenBank/DDBJ databases">
        <authorList>
            <person name="Hu S."/>
        </authorList>
    </citation>
    <scope>NUCLEOTIDE SEQUENCE [LARGE SCALE GENOMIC DNA]</scope>
    <source>
        <strain evidence="3 4">P-25</strain>
    </source>
</reference>
<keyword evidence="1" id="KW-0732">Signal</keyword>
<dbReference type="InterPro" id="IPR036908">
    <property type="entry name" value="RlpA-like_sf"/>
</dbReference>
<feature type="domain" description="LysM" evidence="2">
    <location>
        <begin position="245"/>
        <end position="288"/>
    </location>
</feature>
<dbReference type="Pfam" id="PF01476">
    <property type="entry name" value="LysM"/>
    <property type="match status" value="5"/>
</dbReference>
<protein>
    <submittedName>
        <fullName evidence="3">LysM peptidoglycan-binding domain-containing protein</fullName>
    </submittedName>
</protein>
<dbReference type="PROSITE" id="PS51782">
    <property type="entry name" value="LYSM"/>
    <property type="match status" value="5"/>
</dbReference>
<feature type="domain" description="LysM" evidence="2">
    <location>
        <begin position="312"/>
        <end position="355"/>
    </location>
</feature>
<dbReference type="PANTHER" id="PTHR33734:SF22">
    <property type="entry name" value="MEMBRANE-BOUND LYTIC MUREIN TRANSGLYCOSYLASE D"/>
    <property type="match status" value="1"/>
</dbReference>
<evidence type="ECO:0000259" key="2">
    <source>
        <dbReference type="PROSITE" id="PS51782"/>
    </source>
</evidence>
<feature type="signal peptide" evidence="1">
    <location>
        <begin position="1"/>
        <end position="19"/>
    </location>
</feature>
<dbReference type="PANTHER" id="PTHR33734">
    <property type="entry name" value="LYSM DOMAIN-CONTAINING GPI-ANCHORED PROTEIN 2"/>
    <property type="match status" value="1"/>
</dbReference>
<dbReference type="Gene3D" id="2.40.40.10">
    <property type="entry name" value="RlpA-like domain"/>
    <property type="match status" value="1"/>
</dbReference>